<keyword evidence="3" id="KW-0808">Transferase</keyword>
<dbReference type="PANTHER" id="PTHR35526">
    <property type="entry name" value="ANTI-SIGMA-F FACTOR RSBW-RELATED"/>
    <property type="match status" value="1"/>
</dbReference>
<dbReference type="AlphaFoldDB" id="A0A1H9WTQ6"/>
<dbReference type="Gene3D" id="3.30.565.10">
    <property type="entry name" value="Histidine kinase-like ATPase, C-terminal domain"/>
    <property type="match status" value="1"/>
</dbReference>
<feature type="domain" description="Histidine kinase/HSP90-like ATPase" evidence="2">
    <location>
        <begin position="40"/>
        <end position="146"/>
    </location>
</feature>
<reference evidence="4" key="1">
    <citation type="submission" date="2016-10" db="EMBL/GenBank/DDBJ databases">
        <authorList>
            <person name="Varghese N."/>
            <person name="Submissions S."/>
        </authorList>
    </citation>
    <scope>NUCLEOTIDE SEQUENCE [LARGE SCALE GENOMIC DNA]</scope>
    <source>
        <strain evidence="4">CGMCC 4.3525</strain>
    </source>
</reference>
<dbReference type="Proteomes" id="UP000199352">
    <property type="component" value="Unassembled WGS sequence"/>
</dbReference>
<dbReference type="InterPro" id="IPR050267">
    <property type="entry name" value="Anti-sigma-factor_SerPK"/>
</dbReference>
<dbReference type="STRING" id="402600.SAMN05216188_1437"/>
<dbReference type="GO" id="GO:0004674">
    <property type="term" value="F:protein serine/threonine kinase activity"/>
    <property type="evidence" value="ECO:0007669"/>
    <property type="project" value="UniProtKB-KW"/>
</dbReference>
<proteinExistence type="predicted"/>
<sequence length="153" mass="16921">MGVVAKAGVWQREDLRRMDFTSQLDDVPKPLALDLDGQGRSLATIRRWTRNALSAVTEDEAEDILLLVNELASNAFDHGRSPRRLRLSRSMEPCFVRVEIDDASPDPPTLGTSRLGGNRGRGMMLVNRLAKDWGVTHGPGGKTVWAEITCEPL</sequence>
<dbReference type="EMBL" id="FOFR01000043">
    <property type="protein sequence ID" value="SES37245.1"/>
    <property type="molecule type" value="Genomic_DNA"/>
</dbReference>
<protein>
    <submittedName>
        <fullName evidence="3">Anti-sigma regulatory factor (Ser/Thr protein kinase)</fullName>
    </submittedName>
</protein>
<keyword evidence="3" id="KW-0418">Kinase</keyword>
<evidence type="ECO:0000313" key="4">
    <source>
        <dbReference type="Proteomes" id="UP000199352"/>
    </source>
</evidence>
<accession>A0A1H9WTQ6</accession>
<dbReference type="Pfam" id="PF13581">
    <property type="entry name" value="HATPase_c_2"/>
    <property type="match status" value="1"/>
</dbReference>
<evidence type="ECO:0000259" key="2">
    <source>
        <dbReference type="Pfam" id="PF13581"/>
    </source>
</evidence>
<name>A0A1H9WTQ6_9PSEU</name>
<dbReference type="CDD" id="cd16936">
    <property type="entry name" value="HATPase_RsbW-like"/>
    <property type="match status" value="1"/>
</dbReference>
<dbReference type="SUPFAM" id="SSF55874">
    <property type="entry name" value="ATPase domain of HSP90 chaperone/DNA topoisomerase II/histidine kinase"/>
    <property type="match status" value="1"/>
</dbReference>
<gene>
    <name evidence="3" type="ORF">SAMN05216188_1437</name>
</gene>
<dbReference type="InterPro" id="IPR036890">
    <property type="entry name" value="HATPase_C_sf"/>
</dbReference>
<evidence type="ECO:0000256" key="1">
    <source>
        <dbReference type="ARBA" id="ARBA00022527"/>
    </source>
</evidence>
<organism evidence="3 4">
    <name type="scientific">Lentzea xinjiangensis</name>
    <dbReference type="NCBI Taxonomy" id="402600"/>
    <lineage>
        <taxon>Bacteria</taxon>
        <taxon>Bacillati</taxon>
        <taxon>Actinomycetota</taxon>
        <taxon>Actinomycetes</taxon>
        <taxon>Pseudonocardiales</taxon>
        <taxon>Pseudonocardiaceae</taxon>
        <taxon>Lentzea</taxon>
    </lineage>
</organism>
<keyword evidence="1" id="KW-0723">Serine/threonine-protein kinase</keyword>
<keyword evidence="4" id="KW-1185">Reference proteome</keyword>
<evidence type="ECO:0000313" key="3">
    <source>
        <dbReference type="EMBL" id="SES37245.1"/>
    </source>
</evidence>
<dbReference type="PANTHER" id="PTHR35526:SF3">
    <property type="entry name" value="ANTI-SIGMA-F FACTOR RSBW"/>
    <property type="match status" value="1"/>
</dbReference>
<dbReference type="InterPro" id="IPR003594">
    <property type="entry name" value="HATPase_dom"/>
</dbReference>